<dbReference type="AlphaFoldDB" id="A0A3N0YVT9"/>
<organism evidence="2 3">
    <name type="scientific">Anabarilius grahami</name>
    <name type="common">Kanglang fish</name>
    <name type="synonym">Barilius grahami</name>
    <dbReference type="NCBI Taxonomy" id="495550"/>
    <lineage>
        <taxon>Eukaryota</taxon>
        <taxon>Metazoa</taxon>
        <taxon>Chordata</taxon>
        <taxon>Craniata</taxon>
        <taxon>Vertebrata</taxon>
        <taxon>Euteleostomi</taxon>
        <taxon>Actinopterygii</taxon>
        <taxon>Neopterygii</taxon>
        <taxon>Teleostei</taxon>
        <taxon>Ostariophysi</taxon>
        <taxon>Cypriniformes</taxon>
        <taxon>Xenocyprididae</taxon>
        <taxon>Xenocypridinae</taxon>
        <taxon>Xenocypridinae incertae sedis</taxon>
        <taxon>Anabarilius</taxon>
    </lineage>
</organism>
<dbReference type="OrthoDB" id="8948664at2759"/>
<reference evidence="2 3" key="1">
    <citation type="submission" date="2018-10" db="EMBL/GenBank/DDBJ databases">
        <title>Genome assembly for a Yunnan-Guizhou Plateau 3E fish, Anabarilius grahami (Regan), and its evolutionary and genetic applications.</title>
        <authorList>
            <person name="Jiang W."/>
        </authorList>
    </citation>
    <scope>NUCLEOTIDE SEQUENCE [LARGE SCALE GENOMIC DNA]</scope>
    <source>
        <strain evidence="2">AG-KIZ</strain>
        <tissue evidence="2">Muscle</tissue>
    </source>
</reference>
<dbReference type="Proteomes" id="UP000281406">
    <property type="component" value="Unassembled WGS sequence"/>
</dbReference>
<evidence type="ECO:0000256" key="1">
    <source>
        <dbReference type="SAM" id="MobiDB-lite"/>
    </source>
</evidence>
<sequence>MMGTVKASDTEEWTGSAEDSSPLASLEPIDARSGIDADLFCILSRAVEELGLYWSPSEEPTQNCLDEWYLPGCHQASCQRAGPFFLEVHDELTESLTTVVGSEEKGYKKLPPLDESVAAHLCPPAAIGWKAKTTLPSKPCRTTSALIGHTYSAKQLQRSTPWPYFKCFRPSSSILWTRLVL</sequence>
<keyword evidence="3" id="KW-1185">Reference proteome</keyword>
<proteinExistence type="predicted"/>
<dbReference type="EMBL" id="RJVU01021107">
    <property type="protein sequence ID" value="ROL50322.1"/>
    <property type="molecule type" value="Genomic_DNA"/>
</dbReference>
<feature type="region of interest" description="Disordered" evidence="1">
    <location>
        <begin position="1"/>
        <end position="25"/>
    </location>
</feature>
<accession>A0A3N0YVT9</accession>
<protein>
    <submittedName>
        <fullName evidence="2">Uncharacterized protein</fullName>
    </submittedName>
</protein>
<evidence type="ECO:0000313" key="3">
    <source>
        <dbReference type="Proteomes" id="UP000281406"/>
    </source>
</evidence>
<gene>
    <name evidence="2" type="ORF">DPX16_4253</name>
</gene>
<comment type="caution">
    <text evidence="2">The sequence shown here is derived from an EMBL/GenBank/DDBJ whole genome shotgun (WGS) entry which is preliminary data.</text>
</comment>
<evidence type="ECO:0000313" key="2">
    <source>
        <dbReference type="EMBL" id="ROL50322.1"/>
    </source>
</evidence>
<name>A0A3N0YVT9_ANAGA</name>